<proteinExistence type="evidence at transcript level"/>
<dbReference type="InterPro" id="IPR036691">
    <property type="entry name" value="Endo/exonu/phosph_ase_sf"/>
</dbReference>
<feature type="non-terminal residue" evidence="1">
    <location>
        <position position="1"/>
    </location>
</feature>
<dbReference type="EMBL" id="GANO01004881">
    <property type="protein sequence ID" value="JAB54990.1"/>
    <property type="molecule type" value="mRNA"/>
</dbReference>
<accession>U5ED44</accession>
<reference evidence="1" key="1">
    <citation type="journal article" date="2014" name="Insect Biochem. Mol. Biol.">
        <title>An insight into the sialome of the frog biting fly, Corethrella appendiculata.</title>
        <authorList>
            <person name="Ribeiro J.M.C."/>
            <person name="Chagas A.C."/>
            <person name="Pham V.M."/>
            <person name="Lounibos L.P."/>
            <person name="Calvo E."/>
        </authorList>
    </citation>
    <scope>NUCLEOTIDE SEQUENCE</scope>
    <source>
        <tissue evidence="1">Salivary glands</tissue>
    </source>
</reference>
<dbReference type="Gene3D" id="3.60.10.10">
    <property type="entry name" value="Endonuclease/exonuclease/phosphatase"/>
    <property type="match status" value="1"/>
</dbReference>
<dbReference type="AlphaFoldDB" id="U5ED44"/>
<evidence type="ECO:0000313" key="1">
    <source>
        <dbReference type="EMBL" id="JAB54990.1"/>
    </source>
</evidence>
<name>U5ED44_9DIPT</name>
<dbReference type="PANTHER" id="PTHR33776">
    <property type="entry name" value="ENDO/EXONUCLEASE/PHOSPHATASE DOMAIN-CONTAINING PROTEIN"/>
    <property type="match status" value="1"/>
</dbReference>
<protein>
    <submittedName>
        <fullName evidence="1">Putative l2b-1 ag</fullName>
    </submittedName>
</protein>
<dbReference type="SUPFAM" id="SSF56219">
    <property type="entry name" value="DNase I-like"/>
    <property type="match status" value="1"/>
</dbReference>
<dbReference type="PANTHER" id="PTHR33776:SF4">
    <property type="entry name" value="ENDONUCLEASE_EXONUCLEASE_PHOSPHATASE DOMAIN-CONTAINING PROTEIN"/>
    <property type="match status" value="1"/>
</dbReference>
<organism evidence="1">
    <name type="scientific">Corethrella appendiculata</name>
    <dbReference type="NCBI Taxonomy" id="1370023"/>
    <lineage>
        <taxon>Eukaryota</taxon>
        <taxon>Metazoa</taxon>
        <taxon>Ecdysozoa</taxon>
        <taxon>Arthropoda</taxon>
        <taxon>Hexapoda</taxon>
        <taxon>Insecta</taxon>
        <taxon>Pterygota</taxon>
        <taxon>Neoptera</taxon>
        <taxon>Endopterygota</taxon>
        <taxon>Diptera</taxon>
        <taxon>Nematocera</taxon>
        <taxon>Culicoidea</taxon>
        <taxon>Chaoboridae</taxon>
        <taxon>Corethrella</taxon>
    </lineage>
</organism>
<feature type="non-terminal residue" evidence="1">
    <location>
        <position position="168"/>
    </location>
</feature>
<sequence>LQNTNPFLCMLSETHLTSEIEDSEVMMCKYSLVRCDSDSRHTGGVIIYVRNDITFDVIKTQQHGMNWALAIKITKGFVPGIYSIIYRSPNKKNKFKTFIVFLNKWLDDTLKFDTMNVITGDFNVNMKNTSKPNRVRIQLLQFETKCFYYKIILKTYSNIKSCSRKFVF</sequence>